<dbReference type="HOGENOM" id="CLU_134973_5_0_5"/>
<dbReference type="Gene3D" id="3.30.70.100">
    <property type="match status" value="1"/>
</dbReference>
<dbReference type="OrthoDB" id="9801832at2"/>
<dbReference type="PROSITE" id="PS50846">
    <property type="entry name" value="HMA_2"/>
    <property type="match status" value="1"/>
</dbReference>
<dbReference type="RefSeq" id="WP_015456760.1">
    <property type="nucleotide sequence ID" value="NZ_CP009122.1"/>
</dbReference>
<dbReference type="InterPro" id="IPR036163">
    <property type="entry name" value="HMA_dom_sf"/>
</dbReference>
<name>A0A0A7PLR5_9SPHN</name>
<dbReference type="SUPFAM" id="SSF55008">
    <property type="entry name" value="HMA, heavy metal-associated domain"/>
    <property type="match status" value="1"/>
</dbReference>
<sequence length="64" mass="6652">MQFLVPDMTCGSCVPHVTDAIAKVDPGAVVEADTVARTITVTTSASQQEIEEALTDDGYPATAI</sequence>
<evidence type="ECO:0000313" key="2">
    <source>
        <dbReference type="EMBL" id="AJA10939.1"/>
    </source>
</evidence>
<dbReference type="CDD" id="cd00371">
    <property type="entry name" value="HMA"/>
    <property type="match status" value="1"/>
</dbReference>
<keyword evidence="3" id="KW-1185">Reference proteome</keyword>
<dbReference type="KEGG" id="sphk:SKP52_20365"/>
<dbReference type="EMBL" id="CP009122">
    <property type="protein sequence ID" value="AJA10939.1"/>
    <property type="molecule type" value="Genomic_DNA"/>
</dbReference>
<protein>
    <recommendedName>
        <fullName evidence="1">HMA domain-containing protein</fullName>
    </recommendedName>
</protein>
<proteinExistence type="predicted"/>
<evidence type="ECO:0000259" key="1">
    <source>
        <dbReference type="PROSITE" id="PS50846"/>
    </source>
</evidence>
<dbReference type="GO" id="GO:0046872">
    <property type="term" value="F:metal ion binding"/>
    <property type="evidence" value="ECO:0007669"/>
    <property type="project" value="InterPro"/>
</dbReference>
<gene>
    <name evidence="2" type="ORF">SKP52_20365</name>
</gene>
<dbReference type="STRING" id="1515612.SKP52_20365"/>
<dbReference type="Pfam" id="PF00403">
    <property type="entry name" value="HMA"/>
    <property type="match status" value="1"/>
</dbReference>
<dbReference type="AlphaFoldDB" id="A0A0A7PLR5"/>
<accession>A0A0A7PLR5</accession>
<organism evidence="2 3">
    <name type="scientific">Sphingopyxis fribergensis</name>
    <dbReference type="NCBI Taxonomy" id="1515612"/>
    <lineage>
        <taxon>Bacteria</taxon>
        <taxon>Pseudomonadati</taxon>
        <taxon>Pseudomonadota</taxon>
        <taxon>Alphaproteobacteria</taxon>
        <taxon>Sphingomonadales</taxon>
        <taxon>Sphingomonadaceae</taxon>
        <taxon>Sphingopyxis</taxon>
    </lineage>
</organism>
<evidence type="ECO:0000313" key="3">
    <source>
        <dbReference type="Proteomes" id="UP000030907"/>
    </source>
</evidence>
<feature type="domain" description="HMA" evidence="1">
    <location>
        <begin position="1"/>
        <end position="62"/>
    </location>
</feature>
<dbReference type="InterPro" id="IPR006121">
    <property type="entry name" value="HMA_dom"/>
</dbReference>
<dbReference type="Proteomes" id="UP000030907">
    <property type="component" value="Chromosome"/>
</dbReference>
<reference evidence="2 3" key="1">
    <citation type="journal article" date="2015" name="Int. J. Syst. Evol. Microbiol.">
        <title>Description of Sphingopyxis fribergensis sp. nov. - a soil bacterium with the ability to degrade styrene and phenylacetic acid.</title>
        <authorList>
            <person name="Oelschlagel M."/>
            <person name="Ruckert C."/>
            <person name="Kalinowski J."/>
            <person name="Schmidt G."/>
            <person name="Schlomann M."/>
            <person name="Tischler D."/>
        </authorList>
    </citation>
    <scope>NUCLEOTIDE SEQUENCE [LARGE SCALE GENOMIC DNA]</scope>
    <source>
        <strain evidence="2 3">Kp5.2</strain>
    </source>
</reference>